<reference evidence="2" key="2">
    <citation type="journal article" date="2024" name="Plant">
        <title>Genomic evolution and insights into agronomic trait innovations of Sesamum species.</title>
        <authorList>
            <person name="Miao H."/>
            <person name="Wang L."/>
            <person name="Qu L."/>
            <person name="Liu H."/>
            <person name="Sun Y."/>
            <person name="Le M."/>
            <person name="Wang Q."/>
            <person name="Wei S."/>
            <person name="Zheng Y."/>
            <person name="Lin W."/>
            <person name="Duan Y."/>
            <person name="Cao H."/>
            <person name="Xiong S."/>
            <person name="Wang X."/>
            <person name="Wei L."/>
            <person name="Li C."/>
            <person name="Ma Q."/>
            <person name="Ju M."/>
            <person name="Zhao R."/>
            <person name="Li G."/>
            <person name="Mu C."/>
            <person name="Tian Q."/>
            <person name="Mei H."/>
            <person name="Zhang T."/>
            <person name="Gao T."/>
            <person name="Zhang H."/>
        </authorList>
    </citation>
    <scope>NUCLEOTIDE SEQUENCE</scope>
    <source>
        <strain evidence="2">K16</strain>
    </source>
</reference>
<reference evidence="2" key="1">
    <citation type="submission" date="2020-06" db="EMBL/GenBank/DDBJ databases">
        <authorList>
            <person name="Li T."/>
            <person name="Hu X."/>
            <person name="Zhang T."/>
            <person name="Song X."/>
            <person name="Zhang H."/>
            <person name="Dai N."/>
            <person name="Sheng W."/>
            <person name="Hou X."/>
            <person name="Wei L."/>
        </authorList>
    </citation>
    <scope>NUCLEOTIDE SEQUENCE</scope>
    <source>
        <strain evidence="2">K16</strain>
        <tissue evidence="2">Leaf</tissue>
    </source>
</reference>
<dbReference type="PANTHER" id="PTHR33116">
    <property type="entry name" value="REVERSE TRANSCRIPTASE ZINC-BINDING DOMAIN-CONTAINING PROTEIN-RELATED-RELATED"/>
    <property type="match status" value="1"/>
</dbReference>
<dbReference type="EMBL" id="JACGWL010000006">
    <property type="protein sequence ID" value="KAK4400750.1"/>
    <property type="molecule type" value="Genomic_DNA"/>
</dbReference>
<accession>A0AAE1WW59</accession>
<sequence>MFRAYPRYYQSNSGGLPKASGLEINFSKSSIAFSHNSSKGLCLSIATELTIRKENRMELYLGLPSQVARSKRVLFGVIRDRIWTKITEWHEKLSQAGKEVLIKSVIQAIPSYAMGCFRLPVSLLKKVQSGLGFRQLQLFNLAMLAKQLRRILKQLETLLSRVLKAKYFPTRDIFSISLGRRPSFTWRSVMAAHNLFCAGYCWRVGSGERIRVWSYPWFPRSRSFRPITRAPVSDENLLVAELLDPVGSLVVEEIMASSLPNKVKVFAWSVCLNAIPTSVNLAKRMRDIPGVCPFCQALDKDILHLLARCSFARVLWGLSPFTSIIMTRGISEFFPMPSCWRATPVDMVKINFDGATFGGGVELGGGGGKERLGTLCSWLSSGCTY</sequence>
<proteinExistence type="predicted"/>
<gene>
    <name evidence="2" type="ORF">Sango_1181100</name>
</gene>
<dbReference type="InterPro" id="IPR026960">
    <property type="entry name" value="RVT-Znf"/>
</dbReference>
<dbReference type="PANTHER" id="PTHR33116:SF86">
    <property type="entry name" value="REVERSE TRANSCRIPTASE DOMAIN-CONTAINING PROTEIN"/>
    <property type="match status" value="1"/>
</dbReference>
<name>A0AAE1WW59_9LAMI</name>
<evidence type="ECO:0000259" key="1">
    <source>
        <dbReference type="Pfam" id="PF13966"/>
    </source>
</evidence>
<dbReference type="AlphaFoldDB" id="A0AAE1WW59"/>
<feature type="domain" description="Reverse transcriptase zinc-binding" evidence="1">
    <location>
        <begin position="254"/>
        <end position="316"/>
    </location>
</feature>
<keyword evidence="3" id="KW-1185">Reference proteome</keyword>
<evidence type="ECO:0000313" key="2">
    <source>
        <dbReference type="EMBL" id="KAK4400750.1"/>
    </source>
</evidence>
<evidence type="ECO:0000313" key="3">
    <source>
        <dbReference type="Proteomes" id="UP001289374"/>
    </source>
</evidence>
<comment type="caution">
    <text evidence="2">The sequence shown here is derived from an EMBL/GenBank/DDBJ whole genome shotgun (WGS) entry which is preliminary data.</text>
</comment>
<protein>
    <submittedName>
        <fullName evidence="2">Mitochondrial protein</fullName>
    </submittedName>
</protein>
<dbReference type="Pfam" id="PF13966">
    <property type="entry name" value="zf-RVT"/>
    <property type="match status" value="1"/>
</dbReference>
<dbReference type="Proteomes" id="UP001289374">
    <property type="component" value="Unassembled WGS sequence"/>
</dbReference>
<organism evidence="2 3">
    <name type="scientific">Sesamum angolense</name>
    <dbReference type="NCBI Taxonomy" id="2727404"/>
    <lineage>
        <taxon>Eukaryota</taxon>
        <taxon>Viridiplantae</taxon>
        <taxon>Streptophyta</taxon>
        <taxon>Embryophyta</taxon>
        <taxon>Tracheophyta</taxon>
        <taxon>Spermatophyta</taxon>
        <taxon>Magnoliopsida</taxon>
        <taxon>eudicotyledons</taxon>
        <taxon>Gunneridae</taxon>
        <taxon>Pentapetalae</taxon>
        <taxon>asterids</taxon>
        <taxon>lamiids</taxon>
        <taxon>Lamiales</taxon>
        <taxon>Pedaliaceae</taxon>
        <taxon>Sesamum</taxon>
    </lineage>
</organism>